<accession>A0A261S2R8</accession>
<dbReference type="GO" id="GO:0032259">
    <property type="term" value="P:methylation"/>
    <property type="evidence" value="ECO:0007669"/>
    <property type="project" value="UniProtKB-KW"/>
</dbReference>
<reference evidence="3" key="1">
    <citation type="submission" date="2017-05" db="EMBL/GenBank/DDBJ databases">
        <title>Complete and WGS of Bordetella genogroups.</title>
        <authorList>
            <person name="Spilker T."/>
            <person name="Lipuma J."/>
        </authorList>
    </citation>
    <scope>NUCLEOTIDE SEQUENCE [LARGE SCALE GENOMIC DNA]</scope>
    <source>
        <strain evidence="3">AU16122</strain>
    </source>
</reference>
<keyword evidence="2" id="KW-0489">Methyltransferase</keyword>
<protein>
    <submittedName>
        <fullName evidence="2">SAM-dependent methyltransferase</fullName>
    </submittedName>
</protein>
<dbReference type="Gene3D" id="3.40.50.150">
    <property type="entry name" value="Vaccinia Virus protein VP39"/>
    <property type="match status" value="1"/>
</dbReference>
<proteinExistence type="predicted"/>
<sequence>MAEEIAPIVELAEWFETPPGQYALRWEQAQFDAVVADVFGYNALQVGLAELDLLRANRMPFKAYVGEVMPEPEVAARWQACTVADPHALPFESGSIDLLILPHAFECTEAPHEVLREVERVLMPEGRVVISGFNPWSLWGARNRMPGMEPWLPHAPSAQVSLARVKDWLKLLSFEVDRGRFGCYAPACRTDVWLDRWKFMESAGDRWWAVCGAVYVVSAIKRVASMRLIGPAWKRKRKAPAAASVVANHRVGDL</sequence>
<dbReference type="RefSeq" id="WP_094855884.1">
    <property type="nucleotide sequence ID" value="NZ_NEVM01000005.1"/>
</dbReference>
<comment type="caution">
    <text evidence="2">The sequence shown here is derived from an EMBL/GenBank/DDBJ whole genome shotgun (WGS) entry which is preliminary data.</text>
</comment>
<dbReference type="InterPro" id="IPR029063">
    <property type="entry name" value="SAM-dependent_MTases_sf"/>
</dbReference>
<feature type="domain" description="Methyltransferase type 11" evidence="1">
    <location>
        <begin position="80"/>
        <end position="130"/>
    </location>
</feature>
<keyword evidence="2" id="KW-0808">Transferase</keyword>
<dbReference type="SUPFAM" id="SSF53335">
    <property type="entry name" value="S-adenosyl-L-methionine-dependent methyltransferases"/>
    <property type="match status" value="1"/>
</dbReference>
<dbReference type="AlphaFoldDB" id="A0A261S2R8"/>
<gene>
    <name evidence="2" type="ORF">CAL29_26625</name>
</gene>
<name>A0A261S2R8_9BORD</name>
<evidence type="ECO:0000259" key="1">
    <source>
        <dbReference type="Pfam" id="PF08241"/>
    </source>
</evidence>
<evidence type="ECO:0000313" key="2">
    <source>
        <dbReference type="EMBL" id="OZI31475.1"/>
    </source>
</evidence>
<keyword evidence="3" id="KW-1185">Reference proteome</keyword>
<dbReference type="EMBL" id="NEVM01000005">
    <property type="protein sequence ID" value="OZI31475.1"/>
    <property type="molecule type" value="Genomic_DNA"/>
</dbReference>
<organism evidence="2 3">
    <name type="scientific">Bordetella genomosp. 10</name>
    <dbReference type="NCBI Taxonomy" id="1416804"/>
    <lineage>
        <taxon>Bacteria</taxon>
        <taxon>Pseudomonadati</taxon>
        <taxon>Pseudomonadota</taxon>
        <taxon>Betaproteobacteria</taxon>
        <taxon>Burkholderiales</taxon>
        <taxon>Alcaligenaceae</taxon>
        <taxon>Bordetella</taxon>
    </lineage>
</organism>
<dbReference type="OrthoDB" id="6191410at2"/>
<dbReference type="Pfam" id="PF08241">
    <property type="entry name" value="Methyltransf_11"/>
    <property type="match status" value="1"/>
</dbReference>
<evidence type="ECO:0000313" key="3">
    <source>
        <dbReference type="Proteomes" id="UP000216020"/>
    </source>
</evidence>
<dbReference type="Proteomes" id="UP000216020">
    <property type="component" value="Unassembled WGS sequence"/>
</dbReference>
<dbReference type="InterPro" id="IPR013216">
    <property type="entry name" value="Methyltransf_11"/>
</dbReference>
<dbReference type="GO" id="GO:0008757">
    <property type="term" value="F:S-adenosylmethionine-dependent methyltransferase activity"/>
    <property type="evidence" value="ECO:0007669"/>
    <property type="project" value="InterPro"/>
</dbReference>